<feature type="transmembrane region" description="Helical" evidence="7">
    <location>
        <begin position="177"/>
        <end position="198"/>
    </location>
</feature>
<proteinExistence type="inferred from homology"/>
<dbReference type="InterPro" id="IPR035952">
    <property type="entry name" value="Rhomboid-like_sf"/>
</dbReference>
<reference evidence="9" key="1">
    <citation type="submission" date="2013-01" db="EMBL/GenBank/DDBJ databases">
        <title>Genome draft of Hydrogenophaga taeniospiralis 2K1.</title>
        <authorList>
            <person name="Gomila M."/>
            <person name="Lalucat J."/>
        </authorList>
    </citation>
    <scope>NUCLEOTIDE SEQUENCE</scope>
    <source>
        <strain evidence="9">CCUG 15921</strain>
    </source>
</reference>
<evidence type="ECO:0000313" key="10">
    <source>
        <dbReference type="Proteomes" id="UP001152876"/>
    </source>
</evidence>
<name>A0A9X4NR23_9BURK</name>
<evidence type="ECO:0000256" key="3">
    <source>
        <dbReference type="ARBA" id="ARBA00022692"/>
    </source>
</evidence>
<evidence type="ECO:0000256" key="6">
    <source>
        <dbReference type="ARBA" id="ARBA00023136"/>
    </source>
</evidence>
<evidence type="ECO:0000256" key="1">
    <source>
        <dbReference type="ARBA" id="ARBA00004141"/>
    </source>
</evidence>
<dbReference type="PANTHER" id="PTHR43731:SF14">
    <property type="entry name" value="PRESENILIN-ASSOCIATED RHOMBOID-LIKE PROTEIN, MITOCHONDRIAL"/>
    <property type="match status" value="1"/>
</dbReference>
<gene>
    <name evidence="9" type="ORF">H010_07431</name>
</gene>
<feature type="domain" description="Peptidase S54 rhomboid" evidence="8">
    <location>
        <begin position="158"/>
        <end position="302"/>
    </location>
</feature>
<dbReference type="Proteomes" id="UP001152876">
    <property type="component" value="Unassembled WGS sequence"/>
</dbReference>
<sequence>MFFAIPLANKPTWHAPPWMTVLIIVINMLVYWGWQAPEERAVERSAERYARSGLAALEVPHYIRHLEQRVRQAPEEKPHLEGIQALWKAREDALVYQDMWQEQHFREALLAGQVIRTDDPQHAEWQTLRAQLTPQEPKPFTMRWAQYFDRGFTDRPETLLTATFLHGSVSHLLGNMVFLFLFGFTLEMALGSGLYLLLYLLCGVGASAVSLWSHAGTATYGLGASGAIAGLMAMYVVMYKLRRIQFFYMLFFYFNYARWPALMMLPVYMAHELLQQWLGGQGVDYMAHFGGLLSGALLMAALMAVKTLDAPANLVPAAAAPLSDDEAQAQASIQRAQRLTDELDYTAAHQAWHRAARLRPRDPKVLEPWFEVAQHFPDSEGFHTAAKLLLTLPDTDHAARKRLHAHFHTYLKLAKPGPRLSANTLVHLVPAFVKLHAWDDAQRLAGLLHRSTSVHPKWPDTLTLLVNGLTQNNQWEAAMGWLPALQTHAPMAPVTQLLTRQLK</sequence>
<dbReference type="InterPro" id="IPR022764">
    <property type="entry name" value="Peptidase_S54_rhomboid_dom"/>
</dbReference>
<keyword evidence="3 7" id="KW-0812">Transmembrane</keyword>
<keyword evidence="4" id="KW-0378">Hydrolase</keyword>
<accession>A0A9X4NR23</accession>
<organism evidence="9 10">
    <name type="scientific">Hydrogenophaga taeniospiralis CCUG 15921</name>
    <dbReference type="NCBI Taxonomy" id="1281780"/>
    <lineage>
        <taxon>Bacteria</taxon>
        <taxon>Pseudomonadati</taxon>
        <taxon>Pseudomonadota</taxon>
        <taxon>Betaproteobacteria</taxon>
        <taxon>Burkholderiales</taxon>
        <taxon>Comamonadaceae</taxon>
        <taxon>Hydrogenophaga</taxon>
    </lineage>
</organism>
<feature type="transmembrane region" description="Helical" evidence="7">
    <location>
        <begin position="15"/>
        <end position="34"/>
    </location>
</feature>
<dbReference type="GO" id="GO:0004252">
    <property type="term" value="F:serine-type endopeptidase activity"/>
    <property type="evidence" value="ECO:0007669"/>
    <property type="project" value="InterPro"/>
</dbReference>
<comment type="subcellular location">
    <subcellularLocation>
        <location evidence="1">Membrane</location>
        <topology evidence="1">Multi-pass membrane protein</topology>
    </subcellularLocation>
</comment>
<dbReference type="AlphaFoldDB" id="A0A9X4NR23"/>
<comment type="caution">
    <text evidence="9">The sequence shown here is derived from an EMBL/GenBank/DDBJ whole genome shotgun (WGS) entry which is preliminary data.</text>
</comment>
<dbReference type="OrthoDB" id="9814037at2"/>
<dbReference type="Gene3D" id="1.20.1540.10">
    <property type="entry name" value="Rhomboid-like"/>
    <property type="match status" value="1"/>
</dbReference>
<feature type="transmembrane region" description="Helical" evidence="7">
    <location>
        <begin position="246"/>
        <end position="265"/>
    </location>
</feature>
<evidence type="ECO:0000256" key="7">
    <source>
        <dbReference type="SAM" id="Phobius"/>
    </source>
</evidence>
<keyword evidence="6 7" id="KW-0472">Membrane</keyword>
<evidence type="ECO:0000259" key="8">
    <source>
        <dbReference type="Pfam" id="PF01694"/>
    </source>
</evidence>
<evidence type="ECO:0000313" key="9">
    <source>
        <dbReference type="EMBL" id="MDG5975074.1"/>
    </source>
</evidence>
<protein>
    <submittedName>
        <fullName evidence="9">Rhomboid-like protein</fullName>
    </submittedName>
</protein>
<dbReference type="GO" id="GO:0016020">
    <property type="term" value="C:membrane"/>
    <property type="evidence" value="ECO:0007669"/>
    <property type="project" value="UniProtKB-SubCell"/>
</dbReference>
<evidence type="ECO:0000256" key="5">
    <source>
        <dbReference type="ARBA" id="ARBA00022989"/>
    </source>
</evidence>
<keyword evidence="5 7" id="KW-1133">Transmembrane helix</keyword>
<feature type="transmembrane region" description="Helical" evidence="7">
    <location>
        <begin position="218"/>
        <end position="239"/>
    </location>
</feature>
<comment type="similarity">
    <text evidence="2">Belongs to the peptidase S54 family.</text>
</comment>
<evidence type="ECO:0000256" key="4">
    <source>
        <dbReference type="ARBA" id="ARBA00022801"/>
    </source>
</evidence>
<feature type="transmembrane region" description="Helical" evidence="7">
    <location>
        <begin position="285"/>
        <end position="305"/>
    </location>
</feature>
<keyword evidence="10" id="KW-1185">Reference proteome</keyword>
<dbReference type="PANTHER" id="PTHR43731">
    <property type="entry name" value="RHOMBOID PROTEASE"/>
    <property type="match status" value="1"/>
</dbReference>
<dbReference type="SUPFAM" id="SSF144091">
    <property type="entry name" value="Rhomboid-like"/>
    <property type="match status" value="1"/>
</dbReference>
<dbReference type="EMBL" id="AOGK01000005">
    <property type="protein sequence ID" value="MDG5975074.1"/>
    <property type="molecule type" value="Genomic_DNA"/>
</dbReference>
<dbReference type="InterPro" id="IPR050925">
    <property type="entry name" value="Rhomboid_protease_S54"/>
</dbReference>
<dbReference type="RefSeq" id="WP_068167011.1">
    <property type="nucleotide sequence ID" value="NZ_AOGK01000005.1"/>
</dbReference>
<dbReference type="Pfam" id="PF01694">
    <property type="entry name" value="Rhomboid"/>
    <property type="match status" value="1"/>
</dbReference>
<evidence type="ECO:0000256" key="2">
    <source>
        <dbReference type="ARBA" id="ARBA00009045"/>
    </source>
</evidence>